<comment type="caution">
    <text evidence="3">The sequence shown here is derived from an EMBL/GenBank/DDBJ whole genome shotgun (WGS) entry which is preliminary data.</text>
</comment>
<keyword evidence="1" id="KW-0472">Membrane</keyword>
<keyword evidence="1" id="KW-1133">Transmembrane helix</keyword>
<accession>A0A956SC40</accession>
<reference evidence="3" key="1">
    <citation type="submission" date="2020-04" db="EMBL/GenBank/DDBJ databases">
        <authorList>
            <person name="Zhang T."/>
        </authorList>
    </citation>
    <scope>NUCLEOTIDE SEQUENCE</scope>
    <source>
        <strain evidence="3">HKST-UBA02</strain>
    </source>
</reference>
<dbReference type="Proteomes" id="UP000739538">
    <property type="component" value="Unassembled WGS sequence"/>
</dbReference>
<keyword evidence="3" id="KW-0560">Oxidoreductase</keyword>
<evidence type="ECO:0000313" key="3">
    <source>
        <dbReference type="EMBL" id="MCA9754985.1"/>
    </source>
</evidence>
<dbReference type="PANTHER" id="PTHR19353:SF73">
    <property type="entry name" value="FATTY ACID DESATURASE"/>
    <property type="match status" value="1"/>
</dbReference>
<dbReference type="GO" id="GO:0016020">
    <property type="term" value="C:membrane"/>
    <property type="evidence" value="ECO:0007669"/>
    <property type="project" value="TreeGrafter"/>
</dbReference>
<feature type="transmembrane region" description="Helical" evidence="1">
    <location>
        <begin position="154"/>
        <end position="172"/>
    </location>
</feature>
<dbReference type="InterPro" id="IPR012171">
    <property type="entry name" value="Fatty_acid_desaturase"/>
</dbReference>
<organism evidence="3 4">
    <name type="scientific">Eiseniibacteriota bacterium</name>
    <dbReference type="NCBI Taxonomy" id="2212470"/>
    <lineage>
        <taxon>Bacteria</taxon>
        <taxon>Candidatus Eiseniibacteriota</taxon>
    </lineage>
</organism>
<feature type="domain" description="Fatty acid desaturase" evidence="2">
    <location>
        <begin position="58"/>
        <end position="300"/>
    </location>
</feature>
<evidence type="ECO:0000256" key="1">
    <source>
        <dbReference type="SAM" id="Phobius"/>
    </source>
</evidence>
<dbReference type="EMBL" id="JAGQHS010000013">
    <property type="protein sequence ID" value="MCA9754985.1"/>
    <property type="molecule type" value="Genomic_DNA"/>
</dbReference>
<dbReference type="GO" id="GO:0006629">
    <property type="term" value="P:lipid metabolic process"/>
    <property type="evidence" value="ECO:0007669"/>
    <property type="project" value="InterPro"/>
</dbReference>
<feature type="transmembrane region" description="Helical" evidence="1">
    <location>
        <begin position="31"/>
        <end position="51"/>
    </location>
</feature>
<feature type="transmembrane region" description="Helical" evidence="1">
    <location>
        <begin position="192"/>
        <end position="210"/>
    </location>
</feature>
<feature type="transmembrane region" description="Helical" evidence="1">
    <location>
        <begin position="215"/>
        <end position="235"/>
    </location>
</feature>
<dbReference type="AlphaFoldDB" id="A0A956SC40"/>
<sequence>MTTETPMSANDFVDWPKLVAPYTKPDRKKSVLQVVDSFSGFFLTWIAMYFAYVHVGYWLTLLLAVLAAGFLVRIFIIQHDCGHGSFFKSKKAADTIGFICGVLTLTPYKHWRKSHAIHHAHHAELEERGVGDVWTLTIEEYQELSGTMKVVYRVFRNPFFLFFLAAPFHFLVLNRIPLGSKVGEVDGEFRSLWYTNLAIAVWVAVASYFIGFWTVLAISVPIMLIASAAGTWLFYVQHQFERTYWEHTPEWSYVLAAMQGSSYYKLPRVLQYFTGNIGFHHIHHLSPRIPNYLLERCHNENPIFQRVATLGIRESFATANLVLWDEDNRRLVSFREAFATAPRTAREAAKAAARSAAERAGRAAESKKAAAKAAASKAARAAEAKKAAAARAAAPIVAKAHAAAETQKAAAAAAAAAAKPIVDSATARSKPAPGTAQ</sequence>
<keyword evidence="1" id="KW-0812">Transmembrane</keyword>
<gene>
    <name evidence="3" type="ORF">KDA27_04215</name>
</gene>
<protein>
    <submittedName>
        <fullName evidence="3">Fatty acid desaturase</fullName>
        <ecNumber evidence="3">1.14.19.-</ecNumber>
    </submittedName>
</protein>
<evidence type="ECO:0000259" key="2">
    <source>
        <dbReference type="Pfam" id="PF00487"/>
    </source>
</evidence>
<reference evidence="3" key="2">
    <citation type="journal article" date="2021" name="Microbiome">
        <title>Successional dynamics and alternative stable states in a saline activated sludge microbial community over 9 years.</title>
        <authorList>
            <person name="Wang Y."/>
            <person name="Ye J."/>
            <person name="Ju F."/>
            <person name="Liu L."/>
            <person name="Boyd J.A."/>
            <person name="Deng Y."/>
            <person name="Parks D.H."/>
            <person name="Jiang X."/>
            <person name="Yin X."/>
            <person name="Woodcroft B.J."/>
            <person name="Tyson G.W."/>
            <person name="Hugenholtz P."/>
            <person name="Polz M.F."/>
            <person name="Zhang T."/>
        </authorList>
    </citation>
    <scope>NUCLEOTIDE SEQUENCE</scope>
    <source>
        <strain evidence="3">HKST-UBA02</strain>
    </source>
</reference>
<dbReference type="Pfam" id="PF00487">
    <property type="entry name" value="FA_desaturase"/>
    <property type="match status" value="1"/>
</dbReference>
<dbReference type="GO" id="GO:0016717">
    <property type="term" value="F:oxidoreductase activity, acting on paired donors, with oxidation of a pair of donors resulting in the reduction of molecular oxygen to two molecules of water"/>
    <property type="evidence" value="ECO:0007669"/>
    <property type="project" value="TreeGrafter"/>
</dbReference>
<name>A0A956SC40_UNCEI</name>
<dbReference type="PANTHER" id="PTHR19353">
    <property type="entry name" value="FATTY ACID DESATURASE 2"/>
    <property type="match status" value="1"/>
</dbReference>
<proteinExistence type="predicted"/>
<evidence type="ECO:0000313" key="4">
    <source>
        <dbReference type="Proteomes" id="UP000739538"/>
    </source>
</evidence>
<dbReference type="EC" id="1.14.19.-" evidence="3"/>
<feature type="transmembrane region" description="Helical" evidence="1">
    <location>
        <begin position="57"/>
        <end position="76"/>
    </location>
</feature>
<dbReference type="InterPro" id="IPR005804">
    <property type="entry name" value="FA_desaturase_dom"/>
</dbReference>